<evidence type="ECO:0000259" key="13">
    <source>
        <dbReference type="Pfam" id="PF08263"/>
    </source>
</evidence>
<dbReference type="SMART" id="SM00369">
    <property type="entry name" value="LRR_TYP"/>
    <property type="match status" value="9"/>
</dbReference>
<keyword evidence="8 12" id="KW-1133">Transmembrane helix</keyword>
<dbReference type="InterPro" id="IPR032675">
    <property type="entry name" value="LRR_dom_sf"/>
</dbReference>
<dbReference type="FunFam" id="3.80.10.10:FF:000111">
    <property type="entry name" value="LRR receptor-like serine/threonine-protein kinase ERECTA"/>
    <property type="match status" value="1"/>
</dbReference>
<evidence type="ECO:0000256" key="11">
    <source>
        <dbReference type="ARBA" id="ARBA00023180"/>
    </source>
</evidence>
<dbReference type="FunFam" id="3.80.10.10:FF:000095">
    <property type="entry name" value="LRR receptor-like serine/threonine-protein kinase GSO1"/>
    <property type="match status" value="1"/>
</dbReference>
<keyword evidence="11" id="KW-0325">Glycoprotein</keyword>
<keyword evidence="10" id="KW-0675">Receptor</keyword>
<keyword evidence="6" id="KW-0732">Signal</keyword>
<comment type="similarity">
    <text evidence="2">Belongs to the RLP family.</text>
</comment>
<dbReference type="PRINTS" id="PR00019">
    <property type="entry name" value="LEURICHRPT"/>
</dbReference>
<gene>
    <name evidence="14" type="ORF">QN277_010651</name>
</gene>
<evidence type="ECO:0000256" key="3">
    <source>
        <dbReference type="ARBA" id="ARBA00022475"/>
    </source>
</evidence>
<proteinExistence type="inferred from homology"/>
<comment type="caution">
    <text evidence="14">The sequence shown here is derived from an EMBL/GenBank/DDBJ whole genome shotgun (WGS) entry which is preliminary data.</text>
</comment>
<dbReference type="FunFam" id="3.80.10.10:FF:000213">
    <property type="entry name" value="Tyrosine-sulfated glycopeptide receptor 1"/>
    <property type="match status" value="1"/>
</dbReference>
<evidence type="ECO:0000256" key="7">
    <source>
        <dbReference type="ARBA" id="ARBA00022737"/>
    </source>
</evidence>
<sequence>MDFMRSINSCIFLILLFFISLSINVFVVTGHCLGHQQSALLHLKNSLTFNPAKSQKLVHWNQSFICCRWSGVTCSKGRVIALDLSEESVSGGLHSSSSLFNLTYLQDLNLAYNDFQSSIPSKLHKLKRLRYLNLSKAGFEGHIPIEISWLTRLVSLDLSTSLHTLKLESPNISNLLQNLTKITALYMDGVRILAEGKEWGHALSSLKNLQILSLSSCNLSGPIDSSLSKLQSLLVLRLNQNNLACSFPESFVSLTKLTTLQFNSCNLSGVFPIKIFQLPNLQVIDVSNNQDLHGYLPKFPHHGTLINTLKLSHSSFSGNLPYSIHKLRNLSTLDLSSSQFNEILPKSMSELTQLVHLDLSSNNFTGPLPYFNMSKNLTYLSVSLNHLTGEISSSHFKSLDNLITIDLAGNCFFGRVPSSLFSLPSLRELMLSHNRFEGVLDEFPNASLSSLEFLDASGNNLQGPIPLSIFHIWRLRVLQLSLNKFNGTMSLATIKRMEKLEILDLSHNYLSVDTTLSDNDDLSLFPKLSQLMLASCKLKYFPIFLRNQSNLHLLDLSNNHIQGAIPNWIWRFDFMTFLNLSNNLLTDLERPFENISSNLFLIDLHSNQLKGPTPILSRNVIYLDLSSNKFSHIAPSDFGNQLPFLYFLSLSNNSLHGKFYESLCSISTLRILDLSNNGFNGTIHECLTRINTLRALNLARNKFKGQISDTFSNSCSLRFFDLNENFFEGSIPKSLANCQKLQVLNLGNNHLTDRFPCFLTNMSTLKVMILRSNNFHGPVDCPHSIGNWETLQIVDLASNSFKGTLPGSFLRSWKALMLDDEVSSKFGHLVFDIFDDVNPMDIKSSWMPIANKDLALKLSKTLNTGMPPIVMNHLFYDAYSELFEIRSYQDTVTIVTKGREMKLVKILIAFTSLDFSSNHFEGSIPKELMGFKALHALNLSQNAFSSHIPSSIGNLKNLESLDLSMNSLSGNIPIELTSLSFLAVLNLSFNHLIGPIPIGTQVQSFEADSFEGNDGLCGPPLTQNCSFGAIPGSSSPSYETSESNSKSAIDWNFLSVELGFTFGLGVLILPLIFWRHWRIQYFNFVNYILWKIFPQLDFVNESHGGKSYRILRWKPF</sequence>
<evidence type="ECO:0000256" key="9">
    <source>
        <dbReference type="ARBA" id="ARBA00023136"/>
    </source>
</evidence>
<evidence type="ECO:0000313" key="15">
    <source>
        <dbReference type="Proteomes" id="UP001293593"/>
    </source>
</evidence>
<name>A0AAE1M690_9FABA</name>
<feature type="transmembrane region" description="Helical" evidence="12">
    <location>
        <begin position="1051"/>
        <end position="1074"/>
    </location>
</feature>
<keyword evidence="15" id="KW-1185">Reference proteome</keyword>
<dbReference type="InterPro" id="IPR046956">
    <property type="entry name" value="RLP23-like"/>
</dbReference>
<feature type="domain" description="Leucine-rich repeat-containing N-terminal plant-type" evidence="13">
    <location>
        <begin position="35"/>
        <end position="75"/>
    </location>
</feature>
<keyword evidence="4" id="KW-0433">Leucine-rich repeat</keyword>
<keyword evidence="5 12" id="KW-0812">Transmembrane</keyword>
<dbReference type="PANTHER" id="PTHR48061:SF2">
    <property type="entry name" value="RECEPTOR LIKE PROTEIN 30-LIKE"/>
    <property type="match status" value="1"/>
</dbReference>
<evidence type="ECO:0000256" key="1">
    <source>
        <dbReference type="ARBA" id="ARBA00004251"/>
    </source>
</evidence>
<keyword evidence="3" id="KW-1003">Cell membrane</keyword>
<evidence type="ECO:0000256" key="10">
    <source>
        <dbReference type="ARBA" id="ARBA00023170"/>
    </source>
</evidence>
<dbReference type="SUPFAM" id="SSF52047">
    <property type="entry name" value="RNI-like"/>
    <property type="match status" value="1"/>
</dbReference>
<dbReference type="Pfam" id="PF00560">
    <property type="entry name" value="LRR_1"/>
    <property type="match status" value="10"/>
</dbReference>
<reference evidence="14" key="1">
    <citation type="submission" date="2023-10" db="EMBL/GenBank/DDBJ databases">
        <title>Chromosome-level genome of the transformable northern wattle, Acacia crassicarpa.</title>
        <authorList>
            <person name="Massaro I."/>
            <person name="Sinha N.R."/>
            <person name="Poethig S."/>
            <person name="Leichty A.R."/>
        </authorList>
    </citation>
    <scope>NUCLEOTIDE SEQUENCE</scope>
    <source>
        <strain evidence="14">Acra3RX</strain>
        <tissue evidence="14">Leaf</tissue>
    </source>
</reference>
<dbReference type="InterPro" id="IPR013210">
    <property type="entry name" value="LRR_N_plant-typ"/>
</dbReference>
<evidence type="ECO:0000256" key="12">
    <source>
        <dbReference type="SAM" id="Phobius"/>
    </source>
</evidence>
<dbReference type="GO" id="GO:0005886">
    <property type="term" value="C:plasma membrane"/>
    <property type="evidence" value="ECO:0007669"/>
    <property type="project" value="UniProtKB-SubCell"/>
</dbReference>
<dbReference type="Gene3D" id="3.80.10.10">
    <property type="entry name" value="Ribonuclease Inhibitor"/>
    <property type="match status" value="4"/>
</dbReference>
<evidence type="ECO:0000313" key="14">
    <source>
        <dbReference type="EMBL" id="KAK4253329.1"/>
    </source>
</evidence>
<dbReference type="SUPFAM" id="SSF52058">
    <property type="entry name" value="L domain-like"/>
    <property type="match status" value="2"/>
</dbReference>
<dbReference type="Proteomes" id="UP001293593">
    <property type="component" value="Unassembled WGS sequence"/>
</dbReference>
<organism evidence="14 15">
    <name type="scientific">Acacia crassicarpa</name>
    <name type="common">northern wattle</name>
    <dbReference type="NCBI Taxonomy" id="499986"/>
    <lineage>
        <taxon>Eukaryota</taxon>
        <taxon>Viridiplantae</taxon>
        <taxon>Streptophyta</taxon>
        <taxon>Embryophyta</taxon>
        <taxon>Tracheophyta</taxon>
        <taxon>Spermatophyta</taxon>
        <taxon>Magnoliopsida</taxon>
        <taxon>eudicotyledons</taxon>
        <taxon>Gunneridae</taxon>
        <taxon>Pentapetalae</taxon>
        <taxon>rosids</taxon>
        <taxon>fabids</taxon>
        <taxon>Fabales</taxon>
        <taxon>Fabaceae</taxon>
        <taxon>Caesalpinioideae</taxon>
        <taxon>mimosoid clade</taxon>
        <taxon>Acacieae</taxon>
        <taxon>Acacia</taxon>
    </lineage>
</organism>
<dbReference type="Pfam" id="PF08263">
    <property type="entry name" value="LRRNT_2"/>
    <property type="match status" value="1"/>
</dbReference>
<comment type="subcellular location">
    <subcellularLocation>
        <location evidence="1">Cell membrane</location>
        <topology evidence="1">Single-pass type I membrane protein</topology>
    </subcellularLocation>
</comment>
<evidence type="ECO:0000256" key="4">
    <source>
        <dbReference type="ARBA" id="ARBA00022614"/>
    </source>
</evidence>
<evidence type="ECO:0000256" key="6">
    <source>
        <dbReference type="ARBA" id="ARBA00022729"/>
    </source>
</evidence>
<dbReference type="EMBL" id="JAWXYG010000016">
    <property type="protein sequence ID" value="KAK4253329.1"/>
    <property type="molecule type" value="Genomic_DNA"/>
</dbReference>
<evidence type="ECO:0000256" key="8">
    <source>
        <dbReference type="ARBA" id="ARBA00022989"/>
    </source>
</evidence>
<evidence type="ECO:0000256" key="2">
    <source>
        <dbReference type="ARBA" id="ARBA00009592"/>
    </source>
</evidence>
<protein>
    <recommendedName>
        <fullName evidence="13">Leucine-rich repeat-containing N-terminal plant-type domain-containing protein</fullName>
    </recommendedName>
</protein>
<accession>A0AAE1M690</accession>
<dbReference type="AlphaFoldDB" id="A0AAE1M690"/>
<dbReference type="Pfam" id="PF13855">
    <property type="entry name" value="LRR_8"/>
    <property type="match status" value="1"/>
</dbReference>
<dbReference type="PANTHER" id="PTHR48061">
    <property type="entry name" value="LEUCINE-RICH REPEAT RECEPTOR PROTEIN KINASE EMS1-LIKE-RELATED"/>
    <property type="match status" value="1"/>
</dbReference>
<dbReference type="InterPro" id="IPR003591">
    <property type="entry name" value="Leu-rich_rpt_typical-subtyp"/>
</dbReference>
<keyword evidence="7" id="KW-0677">Repeat</keyword>
<keyword evidence="9 12" id="KW-0472">Membrane</keyword>
<dbReference type="InterPro" id="IPR001611">
    <property type="entry name" value="Leu-rich_rpt"/>
</dbReference>
<evidence type="ECO:0000256" key="5">
    <source>
        <dbReference type="ARBA" id="ARBA00022692"/>
    </source>
</evidence>